<dbReference type="AlphaFoldDB" id="E3FRQ8"/>
<evidence type="ECO:0000313" key="2">
    <source>
        <dbReference type="Proteomes" id="UP000001351"/>
    </source>
</evidence>
<name>E3FRQ8_STIAD</name>
<protein>
    <submittedName>
        <fullName evidence="1">Uncharacterized protein</fullName>
    </submittedName>
</protein>
<dbReference type="KEGG" id="sur:STAUR_0434"/>
<dbReference type="PANTHER" id="PTHR35580">
    <property type="entry name" value="CELL SURFACE GLYCOPROTEIN (S-LAYER PROTEIN)-LIKE PROTEIN"/>
    <property type="match status" value="1"/>
</dbReference>
<evidence type="ECO:0000313" key="1">
    <source>
        <dbReference type="EMBL" id="ADO68243.1"/>
    </source>
</evidence>
<dbReference type="Proteomes" id="UP000001351">
    <property type="component" value="Chromosome"/>
</dbReference>
<gene>
    <name evidence="1" type="ordered locus">STAUR_0434</name>
</gene>
<dbReference type="STRING" id="378806.STAUR_0434"/>
<keyword evidence="2" id="KW-1185">Reference proteome</keyword>
<organism evidence="1 2">
    <name type="scientific">Stigmatella aurantiaca (strain DW4/3-1)</name>
    <dbReference type="NCBI Taxonomy" id="378806"/>
    <lineage>
        <taxon>Bacteria</taxon>
        <taxon>Pseudomonadati</taxon>
        <taxon>Myxococcota</taxon>
        <taxon>Myxococcia</taxon>
        <taxon>Myxococcales</taxon>
        <taxon>Cystobacterineae</taxon>
        <taxon>Archangiaceae</taxon>
        <taxon>Stigmatella</taxon>
    </lineage>
</organism>
<dbReference type="HOGENOM" id="CLU_035227_1_1_7"/>
<dbReference type="SUPFAM" id="SSF101898">
    <property type="entry name" value="NHL repeat"/>
    <property type="match status" value="1"/>
</dbReference>
<dbReference type="InterPro" id="IPR052918">
    <property type="entry name" value="Motility_Chemotaxis_Reg"/>
</dbReference>
<dbReference type="Gene3D" id="2.130.10.10">
    <property type="entry name" value="YVTN repeat-like/Quinoprotein amine dehydrogenase"/>
    <property type="match status" value="1"/>
</dbReference>
<sequence length="430" mass="46444">MALWMLPACGERSPQEPPASVCEGWAGGGMQWGTAQGDAVLDLVIDAQSRLYVAGYEGGATGGTVDPSGDARGVLMMFEANAEERAPAWKKAFDTPGADTLEALTLHPDTGAVYFVGRTTGAFPGFSPRGQQDLFLGGPSGDSPWEVLYQGGSERPQHPRRLAFDGRRDLVVAGYDDVYVPSNYVEAWEDAFTVKLRRETGTDRWSEVWWRQFDIPGTDILEGLAVEPQGESIYLTGLITTGAERGPYVRKLNGNGETVWFQRQTQIGMDMMQSVHVLPRGDVLVAGTTFATLGERNYGQQDVVVRQLDGVTGEPVWTYQYGSSESDWVTDMAVDAQGNIAVVGETLGAFEPGFEPRGDFDIFLLRLDAKGTLLQRRQWGSAGDDHPSAVALDGRGEAFIGGYTSGALVCPSQGEHDAFLLTTVGTEPSP</sequence>
<dbReference type="OrthoDB" id="5522314at2"/>
<dbReference type="RefSeq" id="WP_013374149.1">
    <property type="nucleotide sequence ID" value="NC_014623.1"/>
</dbReference>
<dbReference type="PANTHER" id="PTHR35580:SF1">
    <property type="entry name" value="PHYTASE-LIKE DOMAIN-CONTAINING PROTEIN"/>
    <property type="match status" value="1"/>
</dbReference>
<dbReference type="InterPro" id="IPR015943">
    <property type="entry name" value="WD40/YVTN_repeat-like_dom_sf"/>
</dbReference>
<accession>E3FRQ8</accession>
<dbReference type="eggNOG" id="COG1520">
    <property type="taxonomic scope" value="Bacteria"/>
</dbReference>
<proteinExistence type="predicted"/>
<reference evidence="1 2" key="1">
    <citation type="journal article" date="2011" name="Mol. Biol. Evol.">
        <title>Comparative genomic analysis of fruiting body formation in Myxococcales.</title>
        <authorList>
            <person name="Huntley S."/>
            <person name="Hamann N."/>
            <person name="Wegener-Feldbrugge S."/>
            <person name="Treuner-Lange A."/>
            <person name="Kube M."/>
            <person name="Reinhardt R."/>
            <person name="Klages S."/>
            <person name="Muller R."/>
            <person name="Ronning C.M."/>
            <person name="Nierman W.C."/>
            <person name="Sogaard-Andersen L."/>
        </authorList>
    </citation>
    <scope>NUCLEOTIDE SEQUENCE [LARGE SCALE GENOMIC DNA]</scope>
    <source>
        <strain evidence="1 2">DW4/3-1</strain>
    </source>
</reference>
<dbReference type="EMBL" id="CP002271">
    <property type="protein sequence ID" value="ADO68243.1"/>
    <property type="molecule type" value="Genomic_DNA"/>
</dbReference>